<feature type="transmembrane region" description="Helical" evidence="1">
    <location>
        <begin position="75"/>
        <end position="93"/>
    </location>
</feature>
<evidence type="ECO:0000313" key="2">
    <source>
        <dbReference type="EMBL" id="GAI75585.1"/>
    </source>
</evidence>
<keyword evidence="1" id="KW-1133">Transmembrane helix</keyword>
<dbReference type="AlphaFoldDB" id="X1SJN7"/>
<gene>
    <name evidence="2" type="ORF">S12H4_18354</name>
</gene>
<dbReference type="PROSITE" id="PS51257">
    <property type="entry name" value="PROKAR_LIPOPROTEIN"/>
    <property type="match status" value="1"/>
</dbReference>
<reference evidence="2" key="1">
    <citation type="journal article" date="2014" name="Front. Microbiol.">
        <title>High frequency of phylogenetically diverse reductive dehalogenase-homologous genes in deep subseafloor sedimentary metagenomes.</title>
        <authorList>
            <person name="Kawai M."/>
            <person name="Futagami T."/>
            <person name="Toyoda A."/>
            <person name="Takaki Y."/>
            <person name="Nishi S."/>
            <person name="Hori S."/>
            <person name="Arai W."/>
            <person name="Tsubouchi T."/>
            <person name="Morono Y."/>
            <person name="Uchiyama I."/>
            <person name="Ito T."/>
            <person name="Fujiyama A."/>
            <person name="Inagaki F."/>
            <person name="Takami H."/>
        </authorList>
    </citation>
    <scope>NUCLEOTIDE SEQUENCE</scope>
    <source>
        <strain evidence="2">Expedition CK06-06</strain>
    </source>
</reference>
<evidence type="ECO:0000256" key="1">
    <source>
        <dbReference type="SAM" id="Phobius"/>
    </source>
</evidence>
<sequence>MFKNFWFWIIAWMVICILLSTFTGCRNSSSNLDLPVPLTPAEQLLDAAKQASWLVTVSIVGIAISIFATLNGQKWGIAGVISCCVSLFMTLAVSRFAFWMAFTGLLGSMGLCVASILIRKKALVEIIRGVENYRDVKIEHDMVDGCLDVVQSESTKKIVSEIKAKI</sequence>
<keyword evidence="1" id="KW-0812">Transmembrane</keyword>
<feature type="transmembrane region" description="Helical" evidence="1">
    <location>
        <begin position="99"/>
        <end position="118"/>
    </location>
</feature>
<keyword evidence="1" id="KW-0472">Membrane</keyword>
<name>X1SJN7_9ZZZZ</name>
<organism evidence="2">
    <name type="scientific">marine sediment metagenome</name>
    <dbReference type="NCBI Taxonomy" id="412755"/>
    <lineage>
        <taxon>unclassified sequences</taxon>
        <taxon>metagenomes</taxon>
        <taxon>ecological metagenomes</taxon>
    </lineage>
</organism>
<feature type="transmembrane region" description="Helical" evidence="1">
    <location>
        <begin position="51"/>
        <end position="68"/>
    </location>
</feature>
<accession>X1SJN7</accession>
<comment type="caution">
    <text evidence="2">The sequence shown here is derived from an EMBL/GenBank/DDBJ whole genome shotgun (WGS) entry which is preliminary data.</text>
</comment>
<dbReference type="EMBL" id="BARW01009057">
    <property type="protein sequence ID" value="GAI75585.1"/>
    <property type="molecule type" value="Genomic_DNA"/>
</dbReference>
<proteinExistence type="predicted"/>
<protein>
    <submittedName>
        <fullName evidence="2">Uncharacterized protein</fullName>
    </submittedName>
</protein>